<dbReference type="GO" id="GO:0009636">
    <property type="term" value="P:response to toxic substance"/>
    <property type="evidence" value="ECO:0007669"/>
    <property type="project" value="InterPro"/>
</dbReference>
<sequence>MRILSMLLITCLFLSSCETIKGVGRDVEDAGEAIDDSIDDE</sequence>
<reference evidence="7 8" key="1">
    <citation type="submission" date="2017-12" db="EMBL/GenBank/DDBJ databases">
        <authorList>
            <person name="Hurst M.R.H."/>
        </authorList>
    </citation>
    <scope>NUCLEOTIDE SEQUENCE [LARGE SCALE GENOMIC DNA]</scope>
    <source>
        <strain evidence="7 8">SY-3-19</strain>
    </source>
</reference>
<keyword evidence="6" id="KW-0449">Lipoprotein</keyword>
<name>A0A2S7K3S0_9PROT</name>
<dbReference type="PROSITE" id="PS51257">
    <property type="entry name" value="PROKAR_LIPOPROTEIN"/>
    <property type="match status" value="1"/>
</dbReference>
<comment type="caution">
    <text evidence="7">The sequence shown here is derived from an EMBL/GenBank/DDBJ whole genome shotgun (WGS) entry which is preliminary data.</text>
</comment>
<proteinExistence type="inferred from homology"/>
<evidence type="ECO:0000256" key="2">
    <source>
        <dbReference type="ARBA" id="ARBA00022475"/>
    </source>
</evidence>
<dbReference type="AlphaFoldDB" id="A0A2S7K3S0"/>
<dbReference type="RefSeq" id="WP_104830703.1">
    <property type="nucleotide sequence ID" value="NZ_PJCH01000010.1"/>
</dbReference>
<keyword evidence="4" id="KW-0472">Membrane</keyword>
<protein>
    <recommendedName>
        <fullName evidence="9">Entericidin</fullName>
    </recommendedName>
</protein>
<evidence type="ECO:0000256" key="4">
    <source>
        <dbReference type="ARBA" id="ARBA00023136"/>
    </source>
</evidence>
<keyword evidence="8" id="KW-1185">Reference proteome</keyword>
<evidence type="ECO:0008006" key="9">
    <source>
        <dbReference type="Google" id="ProtNLM"/>
    </source>
</evidence>
<dbReference type="Proteomes" id="UP000239504">
    <property type="component" value="Unassembled WGS sequence"/>
</dbReference>
<evidence type="ECO:0000313" key="8">
    <source>
        <dbReference type="Proteomes" id="UP000239504"/>
    </source>
</evidence>
<keyword evidence="3" id="KW-0732">Signal</keyword>
<keyword evidence="5" id="KW-0564">Palmitate</keyword>
<evidence type="ECO:0000256" key="3">
    <source>
        <dbReference type="ARBA" id="ARBA00022729"/>
    </source>
</evidence>
<dbReference type="GO" id="GO:0016020">
    <property type="term" value="C:membrane"/>
    <property type="evidence" value="ECO:0007669"/>
    <property type="project" value="InterPro"/>
</dbReference>
<dbReference type="Pfam" id="PF08085">
    <property type="entry name" value="Entericidin"/>
    <property type="match status" value="1"/>
</dbReference>
<evidence type="ECO:0000256" key="5">
    <source>
        <dbReference type="ARBA" id="ARBA00023139"/>
    </source>
</evidence>
<dbReference type="EMBL" id="PJCH01000010">
    <property type="protein sequence ID" value="PQA87145.1"/>
    <property type="molecule type" value="Genomic_DNA"/>
</dbReference>
<gene>
    <name evidence="7" type="ORF">CW354_13980</name>
</gene>
<evidence type="ECO:0000256" key="6">
    <source>
        <dbReference type="ARBA" id="ARBA00023288"/>
    </source>
</evidence>
<comment type="similarity">
    <text evidence="1">Belongs to the EcnA/EcnB lipoprotein family.</text>
</comment>
<accession>A0A2S7K3S0</accession>
<evidence type="ECO:0000256" key="1">
    <source>
        <dbReference type="ARBA" id="ARBA00010296"/>
    </source>
</evidence>
<dbReference type="InterPro" id="IPR012556">
    <property type="entry name" value="Entericidin"/>
</dbReference>
<keyword evidence="2" id="KW-1003">Cell membrane</keyword>
<organism evidence="7 8">
    <name type="scientific">Hyphococcus luteus</name>
    <dbReference type="NCBI Taxonomy" id="2058213"/>
    <lineage>
        <taxon>Bacteria</taxon>
        <taxon>Pseudomonadati</taxon>
        <taxon>Pseudomonadota</taxon>
        <taxon>Alphaproteobacteria</taxon>
        <taxon>Parvularculales</taxon>
        <taxon>Parvularculaceae</taxon>
        <taxon>Hyphococcus</taxon>
    </lineage>
</organism>
<dbReference type="OrthoDB" id="7363288at2"/>
<evidence type="ECO:0000313" key="7">
    <source>
        <dbReference type="EMBL" id="PQA87145.1"/>
    </source>
</evidence>